<dbReference type="InterPro" id="IPR021109">
    <property type="entry name" value="Peptidase_aspartic_dom_sf"/>
</dbReference>
<proteinExistence type="predicted"/>
<gene>
    <name evidence="2" type="ORF">RhiirA4_469868</name>
</gene>
<evidence type="ECO:0000313" key="3">
    <source>
        <dbReference type="Proteomes" id="UP000234323"/>
    </source>
</evidence>
<accession>A0A2I1H085</accession>
<dbReference type="VEuPathDB" id="FungiDB:FUN_009255"/>
<organism evidence="2 3">
    <name type="scientific">Rhizophagus irregularis</name>
    <dbReference type="NCBI Taxonomy" id="588596"/>
    <lineage>
        <taxon>Eukaryota</taxon>
        <taxon>Fungi</taxon>
        <taxon>Fungi incertae sedis</taxon>
        <taxon>Mucoromycota</taxon>
        <taxon>Glomeromycotina</taxon>
        <taxon>Glomeromycetes</taxon>
        <taxon>Glomerales</taxon>
        <taxon>Glomeraceae</taxon>
        <taxon>Rhizophagus</taxon>
    </lineage>
</organism>
<feature type="compositionally biased region" description="Low complexity" evidence="1">
    <location>
        <begin position="413"/>
        <end position="433"/>
    </location>
</feature>
<keyword evidence="3" id="KW-1185">Reference proteome</keyword>
<evidence type="ECO:0000313" key="2">
    <source>
        <dbReference type="EMBL" id="PKY52305.1"/>
    </source>
</evidence>
<dbReference type="VEuPathDB" id="FungiDB:FUN_023478"/>
<dbReference type="VEuPathDB" id="FungiDB:RhiirFUN_010541"/>
<dbReference type="AlphaFoldDB" id="A0A2I1H085"/>
<dbReference type="VEuPathDB" id="FungiDB:RhiirA1_455363"/>
<dbReference type="VEuPathDB" id="FungiDB:RhiirFUN_024809"/>
<evidence type="ECO:0000256" key="1">
    <source>
        <dbReference type="SAM" id="MobiDB-lite"/>
    </source>
</evidence>
<protein>
    <submittedName>
        <fullName evidence="2">Uncharacterized protein</fullName>
    </submittedName>
</protein>
<feature type="compositionally biased region" description="Basic residues" evidence="1">
    <location>
        <begin position="362"/>
        <end position="399"/>
    </location>
</feature>
<sequence>MLVIIARKQTRIGELLREKFVFQLVIRQRDQNILNLQGQILALQNNPPNIQHIGMAGYPPPKFHGLADYAKDWYETEIKGRNWELQNISDNTGLANIGAINGLANNNALRAINANQFRGGALHIRNTVPADNNAIANPLVPGHTVWEEDWSISGGRPTHLAPNAPNANAGGNVIARGMFVGQKIHTFLHDFPTVTAEKSKVKFQSLFQGNDPVGRFYANLKRMVKLAYPLLSAVNQDELVKQQFFMKLEEIERYSAQQILRMTLHQPSHKTNSQGSTSVEIDKLKSEIAFLRTQLVQPVQVHPQNNEALEKMYIRAVRLEIPPDAPRDLTSLDNYINDELIRRLGVANANYAKLSKQINAVKKLHKSGRKPTRKTSKTKKKKSKNKSKKKKSKSGRVHTARVDEQSDLDSSENDASSSESEDSSSSSESSSSESESEAEADAEINVNISRKKKSKTRKSRKSHKVKDAETPGPFGIPPLADPSGIASVPISKKEKQSSKSPPQDEQSRLEKIIEKIIEKVLNEKFGTITALLHSQNDNSKTLADSEEDEFIDVPMEIDFVRRKDPATDVATVKCRIKRLVIPAGTVDPGANFPIMSEDIAKRSKLEIDTKEKHDLRGIATTPTESLGIVRNIPVNFAPRCTIYANFAVVKYPKPMLILPNTLLDKYNYDLLASKRELRLECNGKEFFIPINMHKVKNKLEVNCTTTTSKCDASSTPDCISQDLSQDDSLKKK</sequence>
<name>A0A2I1H085_9GLOM</name>
<dbReference type="EMBL" id="LLXI01001179">
    <property type="protein sequence ID" value="PKY52305.1"/>
    <property type="molecule type" value="Genomic_DNA"/>
</dbReference>
<comment type="caution">
    <text evidence="2">The sequence shown here is derived from an EMBL/GenBank/DDBJ whole genome shotgun (WGS) entry which is preliminary data.</text>
</comment>
<feature type="compositionally biased region" description="Basic residues" evidence="1">
    <location>
        <begin position="449"/>
        <end position="464"/>
    </location>
</feature>
<feature type="region of interest" description="Disordered" evidence="1">
    <location>
        <begin position="360"/>
        <end position="507"/>
    </location>
</feature>
<reference evidence="2 3" key="1">
    <citation type="submission" date="2015-10" db="EMBL/GenBank/DDBJ databases">
        <title>Genome analyses suggest a sexual origin of heterokaryosis in a supposedly ancient asexual fungus.</title>
        <authorList>
            <person name="Ropars J."/>
            <person name="Sedzielewska K."/>
            <person name="Noel J."/>
            <person name="Charron P."/>
            <person name="Farinelli L."/>
            <person name="Marton T."/>
            <person name="Kruger M."/>
            <person name="Pelin A."/>
            <person name="Brachmann A."/>
            <person name="Corradi N."/>
        </authorList>
    </citation>
    <scope>NUCLEOTIDE SEQUENCE [LARGE SCALE GENOMIC DNA]</scope>
    <source>
        <strain evidence="2 3">A4</strain>
    </source>
</reference>
<dbReference type="Gene3D" id="2.40.70.10">
    <property type="entry name" value="Acid Proteases"/>
    <property type="match status" value="1"/>
</dbReference>
<dbReference type="Proteomes" id="UP000234323">
    <property type="component" value="Unassembled WGS sequence"/>
</dbReference>